<evidence type="ECO:0000313" key="1">
    <source>
        <dbReference type="EMBL" id="JAE27237.1"/>
    </source>
</evidence>
<proteinExistence type="predicted"/>
<sequence length="33" mass="3649">MLLVFRTGPCLAISTKAFNSEGIFLISFSTEVR</sequence>
<organism evidence="1">
    <name type="scientific">Arundo donax</name>
    <name type="common">Giant reed</name>
    <name type="synonym">Donax arundinaceus</name>
    <dbReference type="NCBI Taxonomy" id="35708"/>
    <lineage>
        <taxon>Eukaryota</taxon>
        <taxon>Viridiplantae</taxon>
        <taxon>Streptophyta</taxon>
        <taxon>Embryophyta</taxon>
        <taxon>Tracheophyta</taxon>
        <taxon>Spermatophyta</taxon>
        <taxon>Magnoliopsida</taxon>
        <taxon>Liliopsida</taxon>
        <taxon>Poales</taxon>
        <taxon>Poaceae</taxon>
        <taxon>PACMAD clade</taxon>
        <taxon>Arundinoideae</taxon>
        <taxon>Arundineae</taxon>
        <taxon>Arundo</taxon>
    </lineage>
</organism>
<name>A0A0A9GS24_ARUDO</name>
<reference evidence="1" key="1">
    <citation type="submission" date="2014-09" db="EMBL/GenBank/DDBJ databases">
        <authorList>
            <person name="Magalhaes I.L.F."/>
            <person name="Oliveira U."/>
            <person name="Santos F.R."/>
            <person name="Vidigal T.H.D.A."/>
            <person name="Brescovit A.D."/>
            <person name="Santos A.J."/>
        </authorList>
    </citation>
    <scope>NUCLEOTIDE SEQUENCE</scope>
    <source>
        <tissue evidence="1">Shoot tissue taken approximately 20 cm above the soil surface</tissue>
    </source>
</reference>
<accession>A0A0A9GS24</accession>
<protein>
    <submittedName>
        <fullName evidence="1">Uncharacterized protein</fullName>
    </submittedName>
</protein>
<reference evidence="1" key="2">
    <citation type="journal article" date="2015" name="Data Brief">
        <title>Shoot transcriptome of the giant reed, Arundo donax.</title>
        <authorList>
            <person name="Barrero R.A."/>
            <person name="Guerrero F.D."/>
            <person name="Moolhuijzen P."/>
            <person name="Goolsby J.A."/>
            <person name="Tidwell J."/>
            <person name="Bellgard S.E."/>
            <person name="Bellgard M.I."/>
        </authorList>
    </citation>
    <scope>NUCLEOTIDE SEQUENCE</scope>
    <source>
        <tissue evidence="1">Shoot tissue taken approximately 20 cm above the soil surface</tissue>
    </source>
</reference>
<dbReference type="AlphaFoldDB" id="A0A0A9GS24"/>
<dbReference type="EMBL" id="GBRH01170659">
    <property type="protein sequence ID" value="JAE27237.1"/>
    <property type="molecule type" value="Transcribed_RNA"/>
</dbReference>